<dbReference type="AlphaFoldDB" id="A0A2P8HEA1"/>
<evidence type="ECO:0000256" key="1">
    <source>
        <dbReference type="ARBA" id="ARBA00004141"/>
    </source>
</evidence>
<evidence type="ECO:0000313" key="7">
    <source>
        <dbReference type="Proteomes" id="UP000242310"/>
    </source>
</evidence>
<feature type="transmembrane region" description="Helical" evidence="5">
    <location>
        <begin position="62"/>
        <end position="79"/>
    </location>
</feature>
<keyword evidence="6" id="KW-0378">Hydrolase</keyword>
<gene>
    <name evidence="6" type="ORF">B0H94_108138</name>
</gene>
<evidence type="ECO:0000256" key="3">
    <source>
        <dbReference type="ARBA" id="ARBA00022989"/>
    </source>
</evidence>
<organism evidence="6 7">
    <name type="scientific">Salsuginibacillus halophilus</name>
    <dbReference type="NCBI Taxonomy" id="517424"/>
    <lineage>
        <taxon>Bacteria</taxon>
        <taxon>Bacillati</taxon>
        <taxon>Bacillota</taxon>
        <taxon>Bacilli</taxon>
        <taxon>Bacillales</taxon>
        <taxon>Bacillaceae</taxon>
        <taxon>Salsuginibacillus</taxon>
    </lineage>
</organism>
<feature type="transmembrane region" description="Helical" evidence="5">
    <location>
        <begin position="31"/>
        <end position="56"/>
    </location>
</feature>
<dbReference type="PANTHER" id="PTHR30249">
    <property type="entry name" value="PUTATIVE SEROTONIN TRANSPORTER"/>
    <property type="match status" value="1"/>
</dbReference>
<evidence type="ECO:0000256" key="5">
    <source>
        <dbReference type="SAM" id="Phobius"/>
    </source>
</evidence>
<reference evidence="6 7" key="1">
    <citation type="submission" date="2018-03" db="EMBL/GenBank/DDBJ databases">
        <title>Genomic Encyclopedia of Type Strains, Phase III (KMG-III): the genomes of soil and plant-associated and newly described type strains.</title>
        <authorList>
            <person name="Whitman W."/>
        </authorList>
    </citation>
    <scope>NUCLEOTIDE SEQUENCE [LARGE SCALE GENOMIC DNA]</scope>
    <source>
        <strain evidence="6 7">CGMCC 1.07653</strain>
    </source>
</reference>
<dbReference type="GO" id="GO:0016020">
    <property type="term" value="C:membrane"/>
    <property type="evidence" value="ECO:0007669"/>
    <property type="project" value="UniProtKB-SubCell"/>
</dbReference>
<evidence type="ECO:0000256" key="4">
    <source>
        <dbReference type="ARBA" id="ARBA00023136"/>
    </source>
</evidence>
<feature type="transmembrane region" description="Helical" evidence="5">
    <location>
        <begin position="201"/>
        <end position="224"/>
    </location>
</feature>
<feature type="transmembrane region" description="Helical" evidence="5">
    <location>
        <begin position="6"/>
        <end position="24"/>
    </location>
</feature>
<proteinExistence type="predicted"/>
<keyword evidence="7" id="KW-1185">Reference proteome</keyword>
<dbReference type="GO" id="GO:0016787">
    <property type="term" value="F:hydrolase activity"/>
    <property type="evidence" value="ECO:0007669"/>
    <property type="project" value="UniProtKB-KW"/>
</dbReference>
<evidence type="ECO:0000256" key="2">
    <source>
        <dbReference type="ARBA" id="ARBA00022692"/>
    </source>
</evidence>
<evidence type="ECO:0000313" key="6">
    <source>
        <dbReference type="EMBL" id="PSL44525.1"/>
    </source>
</evidence>
<protein>
    <submittedName>
        <fullName evidence="6">Putative effector of murein hydrolase</fullName>
    </submittedName>
</protein>
<feature type="transmembrane region" description="Helical" evidence="5">
    <location>
        <begin position="91"/>
        <end position="111"/>
    </location>
</feature>
<dbReference type="Proteomes" id="UP000242310">
    <property type="component" value="Unassembled WGS sequence"/>
</dbReference>
<dbReference type="EMBL" id="PYAV01000008">
    <property type="protein sequence ID" value="PSL44525.1"/>
    <property type="molecule type" value="Genomic_DNA"/>
</dbReference>
<sequence length="228" mass="23840">MFVYSLIIVCATICIYIASRFLYFKSGRHPLLLPVLTSTAVIVILISITDLTYTFYMNGGAWLDHFLGPAVVALAYPLYRQKARIIALFRPFAAGIALGAASGAFTGFYGARMLGVENYLYYSVVPKSVTTPVAAEVSELIGGSSSVAALFVMVAGIGGAVIGQSLLRRIGVIDPFSQGLALGAASHAIGTAKALEDNEEAGAAGTIAMTVSAAVMALLIPGLIDWLP</sequence>
<accession>A0A2P8HEA1</accession>
<dbReference type="InterPro" id="IPR007300">
    <property type="entry name" value="CidB/LrgB"/>
</dbReference>
<keyword evidence="2 5" id="KW-0812">Transmembrane</keyword>
<keyword evidence="4 5" id="KW-0472">Membrane</keyword>
<keyword evidence="3 5" id="KW-1133">Transmembrane helix</keyword>
<dbReference type="PANTHER" id="PTHR30249:SF0">
    <property type="entry name" value="PLASTIDAL GLYCOLATE_GLYCERATE TRANSLOCATOR 1, CHLOROPLASTIC"/>
    <property type="match status" value="1"/>
</dbReference>
<comment type="subcellular location">
    <subcellularLocation>
        <location evidence="1">Membrane</location>
        <topology evidence="1">Multi-pass membrane protein</topology>
    </subcellularLocation>
</comment>
<feature type="transmembrane region" description="Helical" evidence="5">
    <location>
        <begin position="147"/>
        <end position="167"/>
    </location>
</feature>
<dbReference type="Pfam" id="PF04172">
    <property type="entry name" value="LrgB"/>
    <property type="match status" value="1"/>
</dbReference>
<name>A0A2P8HEA1_9BACI</name>
<comment type="caution">
    <text evidence="6">The sequence shown here is derived from an EMBL/GenBank/DDBJ whole genome shotgun (WGS) entry which is preliminary data.</text>
</comment>